<dbReference type="InterPro" id="IPR017853">
    <property type="entry name" value="GH"/>
</dbReference>
<dbReference type="PROSITE" id="PS51257">
    <property type="entry name" value="PROKAR_LIPOPROTEIN"/>
    <property type="match status" value="1"/>
</dbReference>
<dbReference type="InterPro" id="IPR024361">
    <property type="entry name" value="BACON"/>
</dbReference>
<dbReference type="Pfam" id="PF00150">
    <property type="entry name" value="Cellulase"/>
    <property type="match status" value="1"/>
</dbReference>
<dbReference type="GO" id="GO:0008422">
    <property type="term" value="F:beta-glucosidase activity"/>
    <property type="evidence" value="ECO:0007669"/>
    <property type="project" value="TreeGrafter"/>
</dbReference>
<keyword evidence="4" id="KW-0119">Carbohydrate metabolism</keyword>
<dbReference type="EMBL" id="RQYF01000030">
    <property type="protein sequence ID" value="RRD91050.1"/>
    <property type="molecule type" value="Genomic_DNA"/>
</dbReference>
<dbReference type="RefSeq" id="WP_125239194.1">
    <property type="nucleotide sequence ID" value="NZ_RQYF01000030.1"/>
</dbReference>
<dbReference type="GO" id="GO:0009986">
    <property type="term" value="C:cell surface"/>
    <property type="evidence" value="ECO:0007669"/>
    <property type="project" value="TreeGrafter"/>
</dbReference>
<comment type="caution">
    <text evidence="11">The sequence shown here is derived from an EMBL/GenBank/DDBJ whole genome shotgun (WGS) entry which is preliminary data.</text>
</comment>
<dbReference type="Proteomes" id="UP000279562">
    <property type="component" value="Unassembled WGS sequence"/>
</dbReference>
<feature type="signal peptide" evidence="8">
    <location>
        <begin position="1"/>
        <end position="28"/>
    </location>
</feature>
<evidence type="ECO:0000256" key="2">
    <source>
        <dbReference type="ARBA" id="ARBA00022801"/>
    </source>
</evidence>
<dbReference type="GO" id="GO:0030245">
    <property type="term" value="P:cellulose catabolic process"/>
    <property type="evidence" value="ECO:0007669"/>
    <property type="project" value="UniProtKB-KW"/>
</dbReference>
<protein>
    <submittedName>
        <fullName evidence="11">Glycosyl hydrolase family 5</fullName>
    </submittedName>
</protein>
<evidence type="ECO:0000256" key="4">
    <source>
        <dbReference type="ARBA" id="ARBA00023277"/>
    </source>
</evidence>
<dbReference type="AlphaFoldDB" id="A0A3P2A9X7"/>
<comment type="similarity">
    <text evidence="1 7">Belongs to the glycosyl hydrolase 5 (cellulase A) family.</text>
</comment>
<evidence type="ECO:0000256" key="1">
    <source>
        <dbReference type="ARBA" id="ARBA00005641"/>
    </source>
</evidence>
<feature type="domain" description="BACON" evidence="10">
    <location>
        <begin position="64"/>
        <end position="118"/>
    </location>
</feature>
<evidence type="ECO:0000313" key="12">
    <source>
        <dbReference type="Proteomes" id="UP000279562"/>
    </source>
</evidence>
<feature type="domain" description="Glycoside hydrolase family 5" evidence="9">
    <location>
        <begin position="157"/>
        <end position="466"/>
    </location>
</feature>
<dbReference type="InterPro" id="IPR013783">
    <property type="entry name" value="Ig-like_fold"/>
</dbReference>
<dbReference type="Gene3D" id="3.20.20.80">
    <property type="entry name" value="Glycosidases"/>
    <property type="match status" value="1"/>
</dbReference>
<dbReference type="CDD" id="cd14948">
    <property type="entry name" value="BACON"/>
    <property type="match status" value="1"/>
</dbReference>
<evidence type="ECO:0000256" key="7">
    <source>
        <dbReference type="RuleBase" id="RU361153"/>
    </source>
</evidence>
<evidence type="ECO:0000256" key="6">
    <source>
        <dbReference type="ARBA" id="ARBA00023326"/>
    </source>
</evidence>
<keyword evidence="8" id="KW-0732">Signal</keyword>
<dbReference type="PANTHER" id="PTHR31297:SF41">
    <property type="entry name" value="ENDOGLUCANASE, PUTATIVE (AFU_ORTHOLOGUE AFUA_5G01830)-RELATED"/>
    <property type="match status" value="1"/>
</dbReference>
<keyword evidence="3" id="KW-0136">Cellulose degradation</keyword>
<dbReference type="InterPro" id="IPR050386">
    <property type="entry name" value="Glycosyl_hydrolase_5"/>
</dbReference>
<evidence type="ECO:0000259" key="10">
    <source>
        <dbReference type="Pfam" id="PF13004"/>
    </source>
</evidence>
<organism evidence="11 12">
    <name type="scientific">Prevotella heparinolytica</name>
    <dbReference type="NCBI Taxonomy" id="28113"/>
    <lineage>
        <taxon>Bacteria</taxon>
        <taxon>Pseudomonadati</taxon>
        <taxon>Bacteroidota</taxon>
        <taxon>Bacteroidia</taxon>
        <taxon>Bacteroidales</taxon>
        <taxon>Bacteroidaceae</taxon>
        <taxon>Bacteroides</taxon>
    </lineage>
</organism>
<keyword evidence="5 7" id="KW-0326">Glycosidase</keyword>
<dbReference type="InterPro" id="IPR001547">
    <property type="entry name" value="Glyco_hydro_5"/>
</dbReference>
<sequence length="517" mass="56338">MSTRIISLKKVMAMLLAMSTLSCSSSNTAVEEVPYLTVKSVSSQSLTATGGEIIISVSSWPKATAQANADWITLKSSTPLDKLTSFVFTAQANEGDAREAIITITAGEKSTSVTISQEKKNIQVVNPMIDENLPAVKAAKELGLGWNLGNQLDAYANGVANETSWGNGKTTQETLNRIKEAGFTSVRIPITWLGKVGAAPAYIISADWLARAAEVVGYAEKAGLKAIINIHHDGHRTANADGTTTGGWLNIVEAAKNASANTSIKARLKAMWTQIAEYFKDKGEFLVFEGLNEIHDGKWGWGANRTDGGKQYAILNQWQQVFVDAVRATGGNNATRYLGISGYCTNPELTMQHLKLPTDPAKDRLLVSVHYYDPASFTLEDKFAEWGHTGAAGKKETWGDEEHLEKTFAALRTTYVEKGIPVYIGEMGCVRRNDSHSESFRKYYLEYVCKAARTHGMAVIYWDNGNPGAGRECSGLVNHATGAYVNNGKDVVEVMRKGYFSNNASYTLKSVYDNAPR</sequence>
<dbReference type="GO" id="GO:0005576">
    <property type="term" value="C:extracellular region"/>
    <property type="evidence" value="ECO:0007669"/>
    <property type="project" value="TreeGrafter"/>
</dbReference>
<gene>
    <name evidence="11" type="ORF">EII33_07585</name>
</gene>
<name>A0A3P2A9X7_9BACE</name>
<keyword evidence="6" id="KW-0624">Polysaccharide degradation</keyword>
<evidence type="ECO:0000256" key="5">
    <source>
        <dbReference type="ARBA" id="ARBA00023295"/>
    </source>
</evidence>
<reference evidence="11 12" key="1">
    <citation type="submission" date="2018-11" db="EMBL/GenBank/DDBJ databases">
        <title>Genomes From Bacteria Associated with the Canine Oral Cavity: a Test Case for Automated Genome-Based Taxonomic Assignment.</title>
        <authorList>
            <person name="Coil D.A."/>
            <person name="Jospin G."/>
            <person name="Darling A.E."/>
            <person name="Wallis C."/>
            <person name="Davis I.J."/>
            <person name="Harris S."/>
            <person name="Eisen J.A."/>
            <person name="Holcombe L.J."/>
            <person name="O'Flynn C."/>
        </authorList>
    </citation>
    <scope>NUCLEOTIDE SEQUENCE [LARGE SCALE GENOMIC DNA]</scope>
    <source>
        <strain evidence="11 12">OH1047_COT-310</strain>
    </source>
</reference>
<proteinExistence type="inferred from homology"/>
<evidence type="ECO:0000256" key="3">
    <source>
        <dbReference type="ARBA" id="ARBA00023001"/>
    </source>
</evidence>
<evidence type="ECO:0000259" key="9">
    <source>
        <dbReference type="Pfam" id="PF00150"/>
    </source>
</evidence>
<keyword evidence="2 7" id="KW-0378">Hydrolase</keyword>
<dbReference type="Pfam" id="PF13004">
    <property type="entry name" value="BACON"/>
    <property type="match status" value="1"/>
</dbReference>
<evidence type="ECO:0000256" key="8">
    <source>
        <dbReference type="SAM" id="SignalP"/>
    </source>
</evidence>
<dbReference type="PANTHER" id="PTHR31297">
    <property type="entry name" value="GLUCAN ENDO-1,6-BETA-GLUCOSIDASE B"/>
    <property type="match status" value="1"/>
</dbReference>
<keyword evidence="12" id="KW-1185">Reference proteome</keyword>
<feature type="chain" id="PRO_5018173461" evidence="8">
    <location>
        <begin position="29"/>
        <end position="517"/>
    </location>
</feature>
<dbReference type="SUPFAM" id="SSF51445">
    <property type="entry name" value="(Trans)glycosidases"/>
    <property type="match status" value="1"/>
</dbReference>
<dbReference type="Gene3D" id="2.60.40.10">
    <property type="entry name" value="Immunoglobulins"/>
    <property type="match status" value="1"/>
</dbReference>
<evidence type="ECO:0000313" key="11">
    <source>
        <dbReference type="EMBL" id="RRD91050.1"/>
    </source>
</evidence>
<accession>A0A3P2A9X7</accession>